<feature type="domain" description="F-box" evidence="1">
    <location>
        <begin position="82"/>
        <end position="136"/>
    </location>
</feature>
<proteinExistence type="predicted"/>
<name>D8PT64_SCHCM</name>
<evidence type="ECO:0000313" key="2">
    <source>
        <dbReference type="EMBL" id="EFJ01261.1"/>
    </source>
</evidence>
<dbReference type="InterPro" id="IPR001810">
    <property type="entry name" value="F-box_dom"/>
</dbReference>
<reference evidence="2 3" key="1">
    <citation type="journal article" date="2010" name="Nat. Biotechnol.">
        <title>Genome sequence of the model mushroom Schizophyllum commune.</title>
        <authorList>
            <person name="Ohm R.A."/>
            <person name="de Jong J.F."/>
            <person name="Lugones L.G."/>
            <person name="Aerts A."/>
            <person name="Kothe E."/>
            <person name="Stajich J.E."/>
            <person name="de Vries R.P."/>
            <person name="Record E."/>
            <person name="Levasseur A."/>
            <person name="Baker S.E."/>
            <person name="Bartholomew K.A."/>
            <person name="Coutinho P.M."/>
            <person name="Erdmann S."/>
            <person name="Fowler T.J."/>
            <person name="Gathman A.C."/>
            <person name="Lombard V."/>
            <person name="Henrissat B."/>
            <person name="Knabe N."/>
            <person name="Kuees U."/>
            <person name="Lilly W.W."/>
            <person name="Lindquist E."/>
            <person name="Lucas S."/>
            <person name="Magnuson J.K."/>
            <person name="Piumi F."/>
            <person name="Raudaskoski M."/>
            <person name="Salamov A."/>
            <person name="Schmutz J."/>
            <person name="Schwarze F.W.M.R."/>
            <person name="vanKuyk P.A."/>
            <person name="Horton J.S."/>
            <person name="Grigoriev I.V."/>
            <person name="Woesten H.A.B."/>
        </authorList>
    </citation>
    <scope>NUCLEOTIDE SEQUENCE [LARGE SCALE GENOMIC DNA]</scope>
    <source>
        <strain evidence="3">H4-8 / FGSC 9210</strain>
    </source>
</reference>
<dbReference type="KEGG" id="scm:SCHCO_02523922"/>
<feature type="non-terminal residue" evidence="2">
    <location>
        <position position="458"/>
    </location>
</feature>
<dbReference type="VEuPathDB" id="FungiDB:SCHCODRAFT_02523922"/>
<dbReference type="OrthoDB" id="3365698at2759"/>
<sequence length="458" mass="52080">MSHRSDLESARTTLERAASVANLATLRANEPLTGIQIAGIKDLTSQLESELAKLHRYDTTTDRIRKKILEQLAIHRCLVSPIRRLPEEIMAHIFSLAVDEPEEPERSLPTAIAVSRVCFNWRRVARDHASLWTTVVVEDELAEFKKYEELYLPLTKELPLEVSCEQAKILWDLWDCIAPYASRLRSIVAVGFLKVMPDLKVLYTENLERLAVYALQAPDFKDLSTLDLVASPRLREITVSLETLESDRQLHVPIARALTTLKIVVENPFPVTHVLPFLRSCADTLQSLTIDIEEPPEGLDDSDPTRADGGDVLVMGALTFIELFGFACALLNHITAPRVDNLKLKAVPTYGSRTLLGFLKRGGAAQSLGQLRVSKPKERNQSAWIPCLQLMDNLWKLDFDELLSHRSFIDLLVHYQGWRLLLPSLECIDVHRVFRKRPDLQHDIDVMRHSRQTWIELL</sequence>
<gene>
    <name evidence="2" type="ORF">SCHCODRAFT_105982</name>
</gene>
<dbReference type="GeneID" id="9594616"/>
<dbReference type="Pfam" id="PF12937">
    <property type="entry name" value="F-box-like"/>
    <property type="match status" value="1"/>
</dbReference>
<dbReference type="Proteomes" id="UP000007431">
    <property type="component" value="Unassembled WGS sequence"/>
</dbReference>
<dbReference type="InParanoid" id="D8PT64"/>
<evidence type="ECO:0000259" key="1">
    <source>
        <dbReference type="Pfam" id="PF12937"/>
    </source>
</evidence>
<evidence type="ECO:0000313" key="3">
    <source>
        <dbReference type="Proteomes" id="UP000007431"/>
    </source>
</evidence>
<accession>D8PT64</accession>
<dbReference type="HOGENOM" id="CLU_018544_13_1_1"/>
<dbReference type="SUPFAM" id="SSF81383">
    <property type="entry name" value="F-box domain"/>
    <property type="match status" value="1"/>
</dbReference>
<dbReference type="eggNOG" id="ENOG502RD4M">
    <property type="taxonomic scope" value="Eukaryota"/>
</dbReference>
<dbReference type="InterPro" id="IPR036047">
    <property type="entry name" value="F-box-like_dom_sf"/>
</dbReference>
<organism evidence="3">
    <name type="scientific">Schizophyllum commune (strain H4-8 / FGSC 9210)</name>
    <name type="common">Split gill fungus</name>
    <dbReference type="NCBI Taxonomy" id="578458"/>
    <lineage>
        <taxon>Eukaryota</taxon>
        <taxon>Fungi</taxon>
        <taxon>Dikarya</taxon>
        <taxon>Basidiomycota</taxon>
        <taxon>Agaricomycotina</taxon>
        <taxon>Agaricomycetes</taxon>
        <taxon>Agaricomycetidae</taxon>
        <taxon>Agaricales</taxon>
        <taxon>Schizophyllaceae</taxon>
        <taxon>Schizophyllum</taxon>
    </lineage>
</organism>
<dbReference type="RefSeq" id="XP_003036163.1">
    <property type="nucleotide sequence ID" value="XM_003036117.1"/>
</dbReference>
<dbReference type="AlphaFoldDB" id="D8PT64"/>
<dbReference type="EMBL" id="GL377303">
    <property type="protein sequence ID" value="EFJ01261.1"/>
    <property type="molecule type" value="Genomic_DNA"/>
</dbReference>
<protein>
    <recommendedName>
        <fullName evidence="1">F-box domain-containing protein</fullName>
    </recommendedName>
</protein>
<keyword evidence="3" id="KW-1185">Reference proteome</keyword>
<dbReference type="Gene3D" id="1.20.1280.50">
    <property type="match status" value="1"/>
</dbReference>